<dbReference type="AlphaFoldDB" id="A0A410FSQ3"/>
<feature type="compositionally biased region" description="Basic and acidic residues" evidence="1">
    <location>
        <begin position="1"/>
        <end position="10"/>
    </location>
</feature>
<dbReference type="SUPFAM" id="SSF103473">
    <property type="entry name" value="MFS general substrate transporter"/>
    <property type="match status" value="1"/>
</dbReference>
<keyword evidence="2" id="KW-0472">Membrane</keyword>
<keyword evidence="2" id="KW-0812">Transmembrane</keyword>
<dbReference type="KEGG" id="bih:BIP78_0331"/>
<accession>A0A410FSQ3</accession>
<feature type="transmembrane region" description="Helical" evidence="2">
    <location>
        <begin position="77"/>
        <end position="98"/>
    </location>
</feature>
<evidence type="ECO:0000256" key="1">
    <source>
        <dbReference type="SAM" id="MobiDB-lite"/>
    </source>
</evidence>
<name>A0A410FSQ3_BIPS1</name>
<feature type="transmembrane region" description="Helical" evidence="2">
    <location>
        <begin position="129"/>
        <end position="148"/>
    </location>
</feature>
<dbReference type="EMBL" id="CP034928">
    <property type="protein sequence ID" value="QAA76097.1"/>
    <property type="molecule type" value="Genomic_DNA"/>
</dbReference>
<feature type="compositionally biased region" description="Basic and acidic residues" evidence="1">
    <location>
        <begin position="18"/>
        <end position="29"/>
    </location>
</feature>
<organism evidence="3 4">
    <name type="scientific">Bipolaricaulis sibiricus</name>
    <dbReference type="NCBI Taxonomy" id="2501609"/>
    <lineage>
        <taxon>Bacteria</taxon>
        <taxon>Candidatus Bipolaricaulota</taxon>
        <taxon>Candidatus Bipolaricaulia</taxon>
        <taxon>Candidatus Bipolaricaulales</taxon>
        <taxon>Candidatus Bipolaricaulaceae</taxon>
        <taxon>Candidatus Bipolaricaulis</taxon>
    </lineage>
</organism>
<sequence>MSERPRGEKDEKEEEKEEEKRHEKQEKSWDEKWRQDPVGAFIWASIFIWAGLVLLAANTGYLGRVADAWGLPRLSTWSVILAGAGALVLLGALVRVLIPSLRRGVAGAFIIGAVLVGIGLHEVVGWDVVWPTILIVVGLSILLQGVLFRRR</sequence>
<evidence type="ECO:0000256" key="2">
    <source>
        <dbReference type="SAM" id="Phobius"/>
    </source>
</evidence>
<feature type="region of interest" description="Disordered" evidence="1">
    <location>
        <begin position="1"/>
        <end position="29"/>
    </location>
</feature>
<feature type="transmembrane region" description="Helical" evidence="2">
    <location>
        <begin position="105"/>
        <end position="123"/>
    </location>
</feature>
<evidence type="ECO:0000313" key="3">
    <source>
        <dbReference type="EMBL" id="QAA76097.1"/>
    </source>
</evidence>
<evidence type="ECO:0000313" key="4">
    <source>
        <dbReference type="Proteomes" id="UP000287233"/>
    </source>
</evidence>
<reference evidence="4" key="1">
    <citation type="submission" date="2018-12" db="EMBL/GenBank/DDBJ databases">
        <title>Complete genome sequence of an uncultured bacterium of the candidate phylum Bipolaricaulota.</title>
        <authorList>
            <person name="Kadnikov V.V."/>
            <person name="Mardanov A.V."/>
            <person name="Beletsky A.V."/>
            <person name="Frank Y.A."/>
            <person name="Karnachuk O.V."/>
            <person name="Ravin N.V."/>
        </authorList>
    </citation>
    <scope>NUCLEOTIDE SEQUENCE [LARGE SCALE GENOMIC DNA]</scope>
</reference>
<gene>
    <name evidence="3" type="ORF">BIP78_0331</name>
</gene>
<dbReference type="Proteomes" id="UP000287233">
    <property type="component" value="Chromosome"/>
</dbReference>
<dbReference type="InterPro" id="IPR036259">
    <property type="entry name" value="MFS_trans_sf"/>
</dbReference>
<keyword evidence="2" id="KW-1133">Transmembrane helix</keyword>
<protein>
    <submittedName>
        <fullName evidence="3">Uncharacterized protein</fullName>
    </submittedName>
</protein>
<feature type="transmembrane region" description="Helical" evidence="2">
    <location>
        <begin position="38"/>
        <end position="57"/>
    </location>
</feature>
<proteinExistence type="predicted"/>